<keyword evidence="1" id="KW-1133">Transmembrane helix</keyword>
<keyword evidence="1" id="KW-0472">Membrane</keyword>
<protein>
    <submittedName>
        <fullName evidence="2">Uncharacterized protein</fullName>
    </submittedName>
</protein>
<name>A0ABX9PY70_9GAMM</name>
<dbReference type="GeneID" id="302709667"/>
<evidence type="ECO:0000313" key="3">
    <source>
        <dbReference type="Proteomes" id="UP000284853"/>
    </source>
</evidence>
<feature type="transmembrane region" description="Helical" evidence="1">
    <location>
        <begin position="56"/>
        <end position="72"/>
    </location>
</feature>
<feature type="transmembrane region" description="Helical" evidence="1">
    <location>
        <begin position="121"/>
        <end position="139"/>
    </location>
</feature>
<feature type="transmembrane region" description="Helical" evidence="1">
    <location>
        <begin position="334"/>
        <end position="354"/>
    </location>
</feature>
<keyword evidence="3" id="KW-1185">Reference proteome</keyword>
<dbReference type="RefSeq" id="WP_120162699.1">
    <property type="nucleotide sequence ID" value="NZ_NSDJ01000001.1"/>
</dbReference>
<feature type="transmembrane region" description="Helical" evidence="1">
    <location>
        <begin position="241"/>
        <end position="262"/>
    </location>
</feature>
<feature type="transmembrane region" description="Helical" evidence="1">
    <location>
        <begin position="78"/>
        <end position="100"/>
    </location>
</feature>
<accession>A0ABX9PY70</accession>
<reference evidence="2 3" key="1">
    <citation type="submission" date="2017-08" db="EMBL/GenBank/DDBJ databases">
        <title>Comparative genomics of bacteria isolated from necrotic lesions of AOD affected trees.</title>
        <authorList>
            <person name="Doonan J."/>
            <person name="Denman S."/>
            <person name="Mcdonald J.E."/>
        </authorList>
    </citation>
    <scope>NUCLEOTIDE SEQUENCE [LARGE SCALE GENOMIC DNA]</scope>
    <source>
        <strain evidence="2 3">CIP 105588</strain>
    </source>
</reference>
<keyword evidence="1" id="KW-0812">Transmembrane</keyword>
<feature type="transmembrane region" description="Helical" evidence="1">
    <location>
        <begin position="204"/>
        <end position="235"/>
    </location>
</feature>
<comment type="caution">
    <text evidence="2">The sequence shown here is derived from an EMBL/GenBank/DDBJ whole genome shotgun (WGS) entry which is preliminary data.</text>
</comment>
<dbReference type="Proteomes" id="UP000284853">
    <property type="component" value="Unassembled WGS sequence"/>
</dbReference>
<evidence type="ECO:0000256" key="1">
    <source>
        <dbReference type="SAM" id="Phobius"/>
    </source>
</evidence>
<feature type="transmembrane region" description="Helical" evidence="1">
    <location>
        <begin position="28"/>
        <end position="44"/>
    </location>
</feature>
<proteinExistence type="predicted"/>
<dbReference type="EMBL" id="NSDJ01000001">
    <property type="protein sequence ID" value="RKF69171.1"/>
    <property type="molecule type" value="Genomic_DNA"/>
</dbReference>
<feature type="transmembrane region" description="Helical" evidence="1">
    <location>
        <begin position="167"/>
        <end position="192"/>
    </location>
</feature>
<evidence type="ECO:0000313" key="2">
    <source>
        <dbReference type="EMBL" id="RKF69171.1"/>
    </source>
</evidence>
<organism evidence="2 3">
    <name type="scientific">Rahnella variigena</name>
    <dbReference type="NCBI Taxonomy" id="574964"/>
    <lineage>
        <taxon>Bacteria</taxon>
        <taxon>Pseudomonadati</taxon>
        <taxon>Pseudomonadota</taxon>
        <taxon>Gammaproteobacteria</taxon>
        <taxon>Enterobacterales</taxon>
        <taxon>Yersiniaceae</taxon>
        <taxon>Rahnella</taxon>
    </lineage>
</organism>
<gene>
    <name evidence="2" type="ORF">CKQ54_12690</name>
</gene>
<sequence length="416" mass="47716">MLAKKFLLNIVVTFSLFSGSYILAGVKIYPPLFFALMGFLQALLGRKIPKLIINEIRWWAVFLLLVLVGYFFSQNNDYIFVLMRYVVKAILIPFGCCLIIRNLAIDISNRNNDYCNTIRNAVFFALVVQLLVTILQMGLPSFRSFFDSIIELTDEWKMLADMGHFRATGLAGLSIYDTSIAYGLLLFLFLPWCESRKIRINYKFLILATVIVILSLIAGRSGFILVFTILSFAFICYQRKLFYFLNVITLTILGVIFAVAIMGTEQFGVFTHFVFEPIYNFIDTGSFQTASTNELIDSYLFIPWNVPPLTGFGFWAQPSLSEPYQFMYKTDSGILLSFIAFGTAGLIYIISYTIHFVKAYLSLIDTNSNFSKSYLYILFTMLIFSFILKGPIFFSEKIMTSFFIWLVYNCPQSKNK</sequence>
<feature type="transmembrane region" description="Helical" evidence="1">
    <location>
        <begin position="374"/>
        <end position="394"/>
    </location>
</feature>